<feature type="signal peptide" evidence="1">
    <location>
        <begin position="1"/>
        <end position="19"/>
    </location>
</feature>
<evidence type="ECO:0000313" key="2">
    <source>
        <dbReference type="EMBL" id="CAD6195775.1"/>
    </source>
</evidence>
<dbReference type="Proteomes" id="UP000835052">
    <property type="component" value="Unassembled WGS sequence"/>
</dbReference>
<organism evidence="2 3">
    <name type="scientific">Caenorhabditis auriculariae</name>
    <dbReference type="NCBI Taxonomy" id="2777116"/>
    <lineage>
        <taxon>Eukaryota</taxon>
        <taxon>Metazoa</taxon>
        <taxon>Ecdysozoa</taxon>
        <taxon>Nematoda</taxon>
        <taxon>Chromadorea</taxon>
        <taxon>Rhabditida</taxon>
        <taxon>Rhabditina</taxon>
        <taxon>Rhabditomorpha</taxon>
        <taxon>Rhabditoidea</taxon>
        <taxon>Rhabditidae</taxon>
        <taxon>Peloderinae</taxon>
        <taxon>Caenorhabditis</taxon>
    </lineage>
</organism>
<evidence type="ECO:0000313" key="3">
    <source>
        <dbReference type="Proteomes" id="UP000835052"/>
    </source>
</evidence>
<proteinExistence type="predicted"/>
<reference evidence="2" key="1">
    <citation type="submission" date="2020-10" db="EMBL/GenBank/DDBJ databases">
        <authorList>
            <person name="Kikuchi T."/>
        </authorList>
    </citation>
    <scope>NUCLEOTIDE SEQUENCE</scope>
    <source>
        <strain evidence="2">NKZ352</strain>
    </source>
</reference>
<comment type="caution">
    <text evidence="2">The sequence shown here is derived from an EMBL/GenBank/DDBJ whole genome shotgun (WGS) entry which is preliminary data.</text>
</comment>
<accession>A0A8S1HKE2</accession>
<protein>
    <submittedName>
        <fullName evidence="2">Uncharacterized protein</fullName>
    </submittedName>
</protein>
<evidence type="ECO:0000256" key="1">
    <source>
        <dbReference type="SAM" id="SignalP"/>
    </source>
</evidence>
<gene>
    <name evidence="2" type="ORF">CAUJ_LOCUS11694</name>
</gene>
<sequence>MRGSLFTAVVLALTWLTSAFLLQELPLERYERRDLESFPLGFERNARNGQLFRTLPHYYFRYRSMLGQN</sequence>
<dbReference type="EMBL" id="CAJGYM010000060">
    <property type="protein sequence ID" value="CAD6195775.1"/>
    <property type="molecule type" value="Genomic_DNA"/>
</dbReference>
<keyword evidence="1" id="KW-0732">Signal</keyword>
<dbReference type="AlphaFoldDB" id="A0A8S1HKE2"/>
<keyword evidence="3" id="KW-1185">Reference proteome</keyword>
<feature type="chain" id="PRO_5035857914" evidence="1">
    <location>
        <begin position="20"/>
        <end position="69"/>
    </location>
</feature>
<name>A0A8S1HKE2_9PELO</name>